<accession>A0ACC1MS83</accession>
<dbReference type="Proteomes" id="UP001143856">
    <property type="component" value="Unassembled WGS sequence"/>
</dbReference>
<evidence type="ECO:0000313" key="1">
    <source>
        <dbReference type="EMBL" id="KAJ2969216.1"/>
    </source>
</evidence>
<comment type="caution">
    <text evidence="1">The sequence shown here is derived from an EMBL/GenBank/DDBJ whole genome shotgun (WGS) entry which is preliminary data.</text>
</comment>
<gene>
    <name evidence="1" type="ORF">NUW58_g10039</name>
</gene>
<reference evidence="1" key="1">
    <citation type="submission" date="2022-10" db="EMBL/GenBank/DDBJ databases">
        <title>Genome Sequence of Xylaria curta.</title>
        <authorList>
            <person name="Buettner E."/>
        </authorList>
    </citation>
    <scope>NUCLEOTIDE SEQUENCE</scope>
    <source>
        <strain evidence="1">Babe10</strain>
    </source>
</reference>
<evidence type="ECO:0000313" key="2">
    <source>
        <dbReference type="Proteomes" id="UP001143856"/>
    </source>
</evidence>
<name>A0ACC1MS83_9PEZI</name>
<dbReference type="EMBL" id="JAPDGR010004078">
    <property type="protein sequence ID" value="KAJ2969216.1"/>
    <property type="molecule type" value="Genomic_DNA"/>
</dbReference>
<organism evidence="1 2">
    <name type="scientific">Xylaria curta</name>
    <dbReference type="NCBI Taxonomy" id="42375"/>
    <lineage>
        <taxon>Eukaryota</taxon>
        <taxon>Fungi</taxon>
        <taxon>Dikarya</taxon>
        <taxon>Ascomycota</taxon>
        <taxon>Pezizomycotina</taxon>
        <taxon>Sordariomycetes</taxon>
        <taxon>Xylariomycetidae</taxon>
        <taxon>Xylariales</taxon>
        <taxon>Xylariaceae</taxon>
        <taxon>Xylaria</taxon>
    </lineage>
</organism>
<protein>
    <submittedName>
        <fullName evidence="1">Uncharacterized protein</fullName>
    </submittedName>
</protein>
<sequence>MWPPSPDHVIAVYPALKSTYFHIYKTVSNALEKSWAARARTMGVEHGSQVIHDVPPPPEPAPAVNILDLEIDIQIGEADDDDDGQANNGAAQRNRVVADVAGPTPISFVTIIRPANWSVAGALGT</sequence>
<proteinExistence type="predicted"/>
<keyword evidence="2" id="KW-1185">Reference proteome</keyword>